<reference evidence="2" key="1">
    <citation type="submission" date="2020-11" db="EMBL/GenBank/DDBJ databases">
        <authorList>
            <consortium name="DOE Joint Genome Institute"/>
            <person name="Ahrendt S."/>
            <person name="Riley R."/>
            <person name="Andreopoulos W."/>
            <person name="Labutti K."/>
            <person name="Pangilinan J."/>
            <person name="Ruiz-Duenas F.J."/>
            <person name="Barrasa J.M."/>
            <person name="Sanchez-Garcia M."/>
            <person name="Camarero S."/>
            <person name="Miyauchi S."/>
            <person name="Serrano A."/>
            <person name="Linde D."/>
            <person name="Babiker R."/>
            <person name="Drula E."/>
            <person name="Ayuso-Fernandez I."/>
            <person name="Pacheco R."/>
            <person name="Padilla G."/>
            <person name="Ferreira P."/>
            <person name="Barriuso J."/>
            <person name="Kellner H."/>
            <person name="Castanera R."/>
            <person name="Alfaro M."/>
            <person name="Ramirez L."/>
            <person name="Pisabarro A.G."/>
            <person name="Kuo A."/>
            <person name="Tritt A."/>
            <person name="Lipzen A."/>
            <person name="He G."/>
            <person name="Yan M."/>
            <person name="Ng V."/>
            <person name="Cullen D."/>
            <person name="Martin F."/>
            <person name="Rosso M.-N."/>
            <person name="Henrissat B."/>
            <person name="Hibbett D."/>
            <person name="Martinez A.T."/>
            <person name="Grigoriev I.V."/>
        </authorList>
    </citation>
    <scope>NUCLEOTIDE SEQUENCE</scope>
    <source>
        <strain evidence="2">MF-IS2</strain>
    </source>
</reference>
<feature type="region of interest" description="Disordered" evidence="1">
    <location>
        <begin position="38"/>
        <end position="76"/>
    </location>
</feature>
<dbReference type="Proteomes" id="UP000807342">
    <property type="component" value="Unassembled WGS sequence"/>
</dbReference>
<evidence type="ECO:0000313" key="3">
    <source>
        <dbReference type="Proteomes" id="UP000807342"/>
    </source>
</evidence>
<dbReference type="Gene3D" id="3.30.70.100">
    <property type="match status" value="1"/>
</dbReference>
<sequence>MTNLLFIILVTAPSHHPRDADFWQCILDIIHRSEIGQAHETPTSVSRGDKPDRMMSVFSSSRTDTPTTLTAGKSQDDKGKEHVLGIFFEVPQSRESNVGSVLELLGQGLGGRYEGTILSIECRAYRSYPDQAASELVPVKGGTLIINCMTPSQESEESFDRWYAEEHIPLLRAVPGWLSSRRYVLVSSRYAPIEVGKVAAIVPKYLALHEWAHDQFFETLEYKAAVNTPWRTEVIAAVKEKQRFVSKYVGRLEFLASGQSSEQEKVDN</sequence>
<dbReference type="AlphaFoldDB" id="A0A9P5XA63"/>
<gene>
    <name evidence="2" type="ORF">P691DRAFT_225301</name>
</gene>
<organism evidence="2 3">
    <name type="scientific">Macrolepiota fuliginosa MF-IS2</name>
    <dbReference type="NCBI Taxonomy" id="1400762"/>
    <lineage>
        <taxon>Eukaryota</taxon>
        <taxon>Fungi</taxon>
        <taxon>Dikarya</taxon>
        <taxon>Basidiomycota</taxon>
        <taxon>Agaricomycotina</taxon>
        <taxon>Agaricomycetes</taxon>
        <taxon>Agaricomycetidae</taxon>
        <taxon>Agaricales</taxon>
        <taxon>Agaricineae</taxon>
        <taxon>Agaricaceae</taxon>
        <taxon>Macrolepiota</taxon>
    </lineage>
</organism>
<comment type="caution">
    <text evidence="2">The sequence shown here is derived from an EMBL/GenBank/DDBJ whole genome shotgun (WGS) entry which is preliminary data.</text>
</comment>
<evidence type="ECO:0000256" key="1">
    <source>
        <dbReference type="SAM" id="MobiDB-lite"/>
    </source>
</evidence>
<accession>A0A9P5XA63</accession>
<proteinExistence type="predicted"/>
<name>A0A9P5XA63_9AGAR</name>
<dbReference type="InterPro" id="IPR011008">
    <property type="entry name" value="Dimeric_a/b-barrel"/>
</dbReference>
<dbReference type="EMBL" id="MU151261">
    <property type="protein sequence ID" value="KAF9446141.1"/>
    <property type="molecule type" value="Genomic_DNA"/>
</dbReference>
<evidence type="ECO:0000313" key="2">
    <source>
        <dbReference type="EMBL" id="KAF9446141.1"/>
    </source>
</evidence>
<keyword evidence="3" id="KW-1185">Reference proteome</keyword>
<evidence type="ECO:0008006" key="4">
    <source>
        <dbReference type="Google" id="ProtNLM"/>
    </source>
</evidence>
<dbReference type="SUPFAM" id="SSF54909">
    <property type="entry name" value="Dimeric alpha+beta barrel"/>
    <property type="match status" value="1"/>
</dbReference>
<feature type="compositionally biased region" description="Polar residues" evidence="1">
    <location>
        <begin position="57"/>
        <end position="73"/>
    </location>
</feature>
<dbReference type="OrthoDB" id="2851338at2759"/>
<protein>
    <recommendedName>
        <fullName evidence="4">EthD domain-containing protein</fullName>
    </recommendedName>
</protein>